<evidence type="ECO:0000256" key="1">
    <source>
        <dbReference type="ARBA" id="ARBA00004123"/>
    </source>
</evidence>
<keyword evidence="3" id="KW-0238">DNA-binding</keyword>
<evidence type="ECO:0000256" key="5">
    <source>
        <dbReference type="ARBA" id="ARBA00023242"/>
    </source>
</evidence>
<keyword evidence="10" id="KW-1185">Reference proteome</keyword>
<feature type="coiled-coil region" evidence="6">
    <location>
        <begin position="131"/>
        <end position="214"/>
    </location>
</feature>
<dbReference type="PROSITE" id="PS50066">
    <property type="entry name" value="MADS_BOX_2"/>
    <property type="match status" value="1"/>
</dbReference>
<dbReference type="GO" id="GO:0046983">
    <property type="term" value="F:protein dimerization activity"/>
    <property type="evidence" value="ECO:0007669"/>
    <property type="project" value="InterPro"/>
</dbReference>
<dbReference type="OMA" id="RQADEMD"/>
<dbReference type="STRING" id="29655.A0A0K9NYK8"/>
<dbReference type="InterPro" id="IPR050142">
    <property type="entry name" value="MADS-box/MEF2_TF"/>
</dbReference>
<keyword evidence="2" id="KW-0805">Transcription regulation</keyword>
<dbReference type="Pfam" id="PF01486">
    <property type="entry name" value="K-box"/>
    <property type="match status" value="1"/>
</dbReference>
<evidence type="ECO:0000259" key="8">
    <source>
        <dbReference type="PROSITE" id="PS51297"/>
    </source>
</evidence>
<dbReference type="InterPro" id="IPR002487">
    <property type="entry name" value="TF_Kbox"/>
</dbReference>
<comment type="subcellular location">
    <subcellularLocation>
        <location evidence="1">Nucleus</location>
    </subcellularLocation>
</comment>
<feature type="domain" description="K-box" evidence="8">
    <location>
        <begin position="124"/>
        <end position="214"/>
    </location>
</feature>
<dbReference type="Proteomes" id="UP000036987">
    <property type="component" value="Unassembled WGS sequence"/>
</dbReference>
<dbReference type="GO" id="GO:0000978">
    <property type="term" value="F:RNA polymerase II cis-regulatory region sequence-specific DNA binding"/>
    <property type="evidence" value="ECO:0000318"/>
    <property type="project" value="GO_Central"/>
</dbReference>
<dbReference type="PRINTS" id="PR00404">
    <property type="entry name" value="MADSDOMAIN"/>
</dbReference>
<dbReference type="OrthoDB" id="1933443at2759"/>
<dbReference type="GO" id="GO:0006357">
    <property type="term" value="P:regulation of transcription by RNA polymerase II"/>
    <property type="evidence" value="ECO:0000318"/>
    <property type="project" value="GO_Central"/>
</dbReference>
<dbReference type="SUPFAM" id="SSF55455">
    <property type="entry name" value="SRF-like"/>
    <property type="match status" value="1"/>
</dbReference>
<dbReference type="Pfam" id="PF00319">
    <property type="entry name" value="SRF-TF"/>
    <property type="match status" value="1"/>
</dbReference>
<dbReference type="GO" id="GO:0000981">
    <property type="term" value="F:DNA-binding transcription factor activity, RNA polymerase II-specific"/>
    <property type="evidence" value="ECO:0000318"/>
    <property type="project" value="GO_Central"/>
</dbReference>
<comment type="caution">
    <text evidence="9">The sequence shown here is derived from an EMBL/GenBank/DDBJ whole genome shotgun (WGS) entry which is preliminary data.</text>
</comment>
<dbReference type="AlphaFoldDB" id="A0A0K9NYK8"/>
<dbReference type="GO" id="GO:0005634">
    <property type="term" value="C:nucleus"/>
    <property type="evidence" value="ECO:0007669"/>
    <property type="project" value="UniProtKB-SubCell"/>
</dbReference>
<feature type="domain" description="MADS-box" evidence="7">
    <location>
        <begin position="35"/>
        <end position="95"/>
    </location>
</feature>
<evidence type="ECO:0000256" key="4">
    <source>
        <dbReference type="ARBA" id="ARBA00023163"/>
    </source>
</evidence>
<evidence type="ECO:0000256" key="6">
    <source>
        <dbReference type="SAM" id="Coils"/>
    </source>
</evidence>
<reference evidence="10" key="1">
    <citation type="journal article" date="2016" name="Nature">
        <title>The genome of the seagrass Zostera marina reveals angiosperm adaptation to the sea.</title>
        <authorList>
            <person name="Olsen J.L."/>
            <person name="Rouze P."/>
            <person name="Verhelst B."/>
            <person name="Lin Y.-C."/>
            <person name="Bayer T."/>
            <person name="Collen J."/>
            <person name="Dattolo E."/>
            <person name="De Paoli E."/>
            <person name="Dittami S."/>
            <person name="Maumus F."/>
            <person name="Michel G."/>
            <person name="Kersting A."/>
            <person name="Lauritano C."/>
            <person name="Lohaus R."/>
            <person name="Toepel M."/>
            <person name="Tonon T."/>
            <person name="Vanneste K."/>
            <person name="Amirebrahimi M."/>
            <person name="Brakel J."/>
            <person name="Bostroem C."/>
            <person name="Chovatia M."/>
            <person name="Grimwood J."/>
            <person name="Jenkins J.W."/>
            <person name="Jueterbock A."/>
            <person name="Mraz A."/>
            <person name="Stam W.T."/>
            <person name="Tice H."/>
            <person name="Bornberg-Bauer E."/>
            <person name="Green P.J."/>
            <person name="Pearson G.A."/>
            <person name="Procaccini G."/>
            <person name="Duarte C.M."/>
            <person name="Schmutz J."/>
            <person name="Reusch T.B.H."/>
            <person name="Van de Peer Y."/>
        </authorList>
    </citation>
    <scope>NUCLEOTIDE SEQUENCE [LARGE SCALE GENOMIC DNA]</scope>
    <source>
        <strain evidence="10">cv. Finnish</strain>
    </source>
</reference>
<sequence>MSLFFNTANGLWTHCFHSLSLSYLSYLASISTAQMGRGRIQLKRIENNINRQVTFSKRRSGLMKKAHEISVLCDVEVAVIIFSTKGKLYEYSTDSSMEKILDRYERFCYAGKDLTEASLLQSDGEAWCLQYHKLKRKAESLQKNERNLIGEDLDSLTAKELHNLELRVEDGLRKIKAQKNNVLFDSIADLKIKEKMLQQQNSAMERKLKSERAAAAAAVATARTLQREQVKQQRLKSTSSVVPNLNIGYLI</sequence>
<protein>
    <submittedName>
        <fullName evidence="9">Uncharacterized protein</fullName>
    </submittedName>
</protein>
<accession>A0A0K9NYK8</accession>
<keyword evidence="6" id="KW-0175">Coiled coil</keyword>
<dbReference type="InterPro" id="IPR036879">
    <property type="entry name" value="TF_MADSbox_sf"/>
</dbReference>
<keyword evidence="4" id="KW-0804">Transcription</keyword>
<evidence type="ECO:0000256" key="2">
    <source>
        <dbReference type="ARBA" id="ARBA00023015"/>
    </source>
</evidence>
<evidence type="ECO:0000313" key="10">
    <source>
        <dbReference type="Proteomes" id="UP000036987"/>
    </source>
</evidence>
<dbReference type="InterPro" id="IPR002100">
    <property type="entry name" value="TF_MADSbox"/>
</dbReference>
<evidence type="ECO:0000259" key="7">
    <source>
        <dbReference type="PROSITE" id="PS50066"/>
    </source>
</evidence>
<dbReference type="FunFam" id="3.40.1810.10:FF:000003">
    <property type="entry name" value="MADS-box transcription factor MADS-MC"/>
    <property type="match status" value="1"/>
</dbReference>
<evidence type="ECO:0000256" key="3">
    <source>
        <dbReference type="ARBA" id="ARBA00023125"/>
    </source>
</evidence>
<dbReference type="EMBL" id="LFYR01001529">
    <property type="protein sequence ID" value="KMZ61087.1"/>
    <property type="molecule type" value="Genomic_DNA"/>
</dbReference>
<dbReference type="PROSITE" id="PS51297">
    <property type="entry name" value="K_BOX"/>
    <property type="match status" value="1"/>
</dbReference>
<name>A0A0K9NYK8_ZOSMR</name>
<evidence type="ECO:0000313" key="9">
    <source>
        <dbReference type="EMBL" id="KMZ61087.1"/>
    </source>
</evidence>
<dbReference type="PANTHER" id="PTHR48019">
    <property type="entry name" value="SERUM RESPONSE FACTOR HOMOLOG"/>
    <property type="match status" value="1"/>
</dbReference>
<proteinExistence type="predicted"/>
<dbReference type="CDD" id="cd00265">
    <property type="entry name" value="MADS_MEF2_like"/>
    <property type="match status" value="1"/>
</dbReference>
<keyword evidence="5" id="KW-0539">Nucleus</keyword>
<dbReference type="Gene3D" id="3.40.1810.10">
    <property type="entry name" value="Transcription factor, MADS-box"/>
    <property type="match status" value="1"/>
</dbReference>
<dbReference type="GO" id="GO:0045944">
    <property type="term" value="P:positive regulation of transcription by RNA polymerase II"/>
    <property type="evidence" value="ECO:0007669"/>
    <property type="project" value="InterPro"/>
</dbReference>
<dbReference type="PROSITE" id="PS00350">
    <property type="entry name" value="MADS_BOX_1"/>
    <property type="match status" value="1"/>
</dbReference>
<organism evidence="9 10">
    <name type="scientific">Zostera marina</name>
    <name type="common">Eelgrass</name>
    <dbReference type="NCBI Taxonomy" id="29655"/>
    <lineage>
        <taxon>Eukaryota</taxon>
        <taxon>Viridiplantae</taxon>
        <taxon>Streptophyta</taxon>
        <taxon>Embryophyta</taxon>
        <taxon>Tracheophyta</taxon>
        <taxon>Spermatophyta</taxon>
        <taxon>Magnoliopsida</taxon>
        <taxon>Liliopsida</taxon>
        <taxon>Zosteraceae</taxon>
        <taxon>Zostera</taxon>
    </lineage>
</organism>
<gene>
    <name evidence="9" type="ORF">ZOSMA_54G00160</name>
</gene>
<dbReference type="SMART" id="SM00432">
    <property type="entry name" value="MADS"/>
    <property type="match status" value="1"/>
</dbReference>
<dbReference type="InterPro" id="IPR033896">
    <property type="entry name" value="MEF2-like_N"/>
</dbReference>